<organism evidence="1 2">
    <name type="scientific">Pseudonocardia charpentierae</name>
    <dbReference type="NCBI Taxonomy" id="3075545"/>
    <lineage>
        <taxon>Bacteria</taxon>
        <taxon>Bacillati</taxon>
        <taxon>Actinomycetota</taxon>
        <taxon>Actinomycetes</taxon>
        <taxon>Pseudonocardiales</taxon>
        <taxon>Pseudonocardiaceae</taxon>
        <taxon>Pseudonocardia</taxon>
    </lineage>
</organism>
<dbReference type="PANTHER" id="PTHR43162:SF1">
    <property type="entry name" value="PRESTALK A DIFFERENTIATION PROTEIN A"/>
    <property type="match status" value="1"/>
</dbReference>
<accession>A0ABU2NER3</accession>
<dbReference type="PANTHER" id="PTHR43162">
    <property type="match status" value="1"/>
</dbReference>
<sequence>MTSTDTPDLTLVLGAQGTTGRRVASRLAARGVATRLGSRSGEPPFDWADERTWPAVLRDVSAAYLVYYPDLVAPEALERVHRFAGLAADSGVGRLVLLSGRGEKAAQQAEQAVMAAGTAWTIVRSAFFAQNFSEKGFEAFVRSGTVALPAPEIGEPFVDADDIADVVVAVLTEDGHAGQVYEVTGPRLMSFADAVADIAAATGRAVAFERITADEFVDGLTANGVPAEEAHVFAEIFETVLDGRNAYLTDGVQRALGRPPRDFTEYAAATAPTGVWHDTEG</sequence>
<dbReference type="Gene3D" id="3.90.25.10">
    <property type="entry name" value="UDP-galactose 4-epimerase, domain 1"/>
    <property type="match status" value="1"/>
</dbReference>
<dbReference type="SUPFAM" id="SSF51735">
    <property type="entry name" value="NAD(P)-binding Rossmann-fold domains"/>
    <property type="match status" value="1"/>
</dbReference>
<dbReference type="InterPro" id="IPR036291">
    <property type="entry name" value="NAD(P)-bd_dom_sf"/>
</dbReference>
<dbReference type="EMBL" id="JAVREJ010000017">
    <property type="protein sequence ID" value="MDT0352225.1"/>
    <property type="molecule type" value="Genomic_DNA"/>
</dbReference>
<dbReference type="Proteomes" id="UP001183202">
    <property type="component" value="Unassembled WGS sequence"/>
</dbReference>
<comment type="caution">
    <text evidence="1">The sequence shown here is derived from an EMBL/GenBank/DDBJ whole genome shotgun (WGS) entry which is preliminary data.</text>
</comment>
<reference evidence="2" key="1">
    <citation type="submission" date="2023-07" db="EMBL/GenBank/DDBJ databases">
        <title>30 novel species of actinomycetes from the DSMZ collection.</title>
        <authorList>
            <person name="Nouioui I."/>
        </authorList>
    </citation>
    <scope>NUCLEOTIDE SEQUENCE [LARGE SCALE GENOMIC DNA]</scope>
    <source>
        <strain evidence="2">DSM 45834</strain>
    </source>
</reference>
<protein>
    <submittedName>
        <fullName evidence="1">NmrA family transcriptional regulator</fullName>
    </submittedName>
</protein>
<keyword evidence="2" id="KW-1185">Reference proteome</keyword>
<dbReference type="InterPro" id="IPR051604">
    <property type="entry name" value="Ergot_Alk_Oxidoreductase"/>
</dbReference>
<evidence type="ECO:0000313" key="1">
    <source>
        <dbReference type="EMBL" id="MDT0352225.1"/>
    </source>
</evidence>
<gene>
    <name evidence="1" type="ORF">RM445_22095</name>
</gene>
<dbReference type="Gene3D" id="3.40.50.720">
    <property type="entry name" value="NAD(P)-binding Rossmann-like Domain"/>
    <property type="match status" value="1"/>
</dbReference>
<proteinExistence type="predicted"/>
<evidence type="ECO:0000313" key="2">
    <source>
        <dbReference type="Proteomes" id="UP001183202"/>
    </source>
</evidence>
<name>A0ABU2NER3_9PSEU</name>
<dbReference type="RefSeq" id="WP_311558733.1">
    <property type="nucleotide sequence ID" value="NZ_JAVREJ010000017.1"/>
</dbReference>